<dbReference type="Proteomes" id="UP000011518">
    <property type="component" value="Unassembled WGS sequence"/>
</dbReference>
<dbReference type="InterPro" id="IPR001909">
    <property type="entry name" value="KRAB"/>
</dbReference>
<evidence type="ECO:0000259" key="1">
    <source>
        <dbReference type="PROSITE" id="PS50805"/>
    </source>
</evidence>
<protein>
    <submittedName>
        <fullName evidence="2">Zinc finger protein 133</fullName>
    </submittedName>
</protein>
<dbReference type="PROSITE" id="PS50805">
    <property type="entry name" value="KRAB"/>
    <property type="match status" value="1"/>
</dbReference>
<sequence length="140" mass="16214">MGQTSHSVPYSFGLLISDKHQELHRHKLHPGDYSWATEQSKAWVRVRPHLSPGSQTWDLKNGYGAEYQERKAILVISPCGCELHQEEWRLLCPVQRTLNRDVMLENYRNLASLGIPFSKPTPAILLEQGDEPWREERQVL</sequence>
<dbReference type="STRING" id="246437.L9L1W4"/>
<dbReference type="InterPro" id="IPR050169">
    <property type="entry name" value="Krueppel_C2H2_ZnF"/>
</dbReference>
<feature type="domain" description="KRAB" evidence="1">
    <location>
        <begin position="74"/>
        <end position="140"/>
    </location>
</feature>
<dbReference type="InParanoid" id="L9L1W4"/>
<dbReference type="PANTHER" id="PTHR23232">
    <property type="entry name" value="KRAB DOMAIN C2H2 ZINC FINGER"/>
    <property type="match status" value="1"/>
</dbReference>
<dbReference type="CDD" id="cd07765">
    <property type="entry name" value="KRAB_A-box"/>
    <property type="match status" value="1"/>
</dbReference>
<gene>
    <name evidence="2" type="ORF">TREES_T100000387</name>
</gene>
<keyword evidence="3" id="KW-1185">Reference proteome</keyword>
<dbReference type="Pfam" id="PF01352">
    <property type="entry name" value="KRAB"/>
    <property type="match status" value="1"/>
</dbReference>
<reference evidence="3" key="2">
    <citation type="journal article" date="2013" name="Nat. Commun.">
        <title>Genome of the Chinese tree shrew.</title>
        <authorList>
            <person name="Fan Y."/>
            <person name="Huang Z.Y."/>
            <person name="Cao C.C."/>
            <person name="Chen C.S."/>
            <person name="Chen Y.X."/>
            <person name="Fan D.D."/>
            <person name="He J."/>
            <person name="Hou H.L."/>
            <person name="Hu L."/>
            <person name="Hu X.T."/>
            <person name="Jiang X.T."/>
            <person name="Lai R."/>
            <person name="Lang Y.S."/>
            <person name="Liang B."/>
            <person name="Liao S.G."/>
            <person name="Mu D."/>
            <person name="Ma Y.Y."/>
            <person name="Niu Y.Y."/>
            <person name="Sun X.Q."/>
            <person name="Xia J.Q."/>
            <person name="Xiao J."/>
            <person name="Xiong Z.Q."/>
            <person name="Xu L."/>
            <person name="Yang L."/>
            <person name="Zhang Y."/>
            <person name="Zhao W."/>
            <person name="Zhao X.D."/>
            <person name="Zheng Y.T."/>
            <person name="Zhou J.M."/>
            <person name="Zhu Y.B."/>
            <person name="Zhang G.J."/>
            <person name="Wang J."/>
            <person name="Yao Y.G."/>
        </authorList>
    </citation>
    <scope>NUCLEOTIDE SEQUENCE [LARGE SCALE GENOMIC DNA]</scope>
</reference>
<dbReference type="EMBL" id="KB320618">
    <property type="protein sequence ID" value="ELW67382.1"/>
    <property type="molecule type" value="Genomic_DNA"/>
</dbReference>
<dbReference type="SMART" id="SM00349">
    <property type="entry name" value="KRAB"/>
    <property type="match status" value="1"/>
</dbReference>
<dbReference type="PANTHER" id="PTHR23232:SF130">
    <property type="entry name" value="KRAB DOMAIN-CONTAINING PROTEIN"/>
    <property type="match status" value="1"/>
</dbReference>
<reference evidence="3" key="1">
    <citation type="submission" date="2012-07" db="EMBL/GenBank/DDBJ databases">
        <title>Genome of the Chinese tree shrew, a rising model animal genetically related to primates.</title>
        <authorList>
            <person name="Zhang G."/>
            <person name="Fan Y."/>
            <person name="Yao Y."/>
            <person name="Huang Z."/>
        </authorList>
    </citation>
    <scope>NUCLEOTIDE SEQUENCE [LARGE SCALE GENOMIC DNA]</scope>
</reference>
<dbReference type="AlphaFoldDB" id="L9L1W4"/>
<evidence type="ECO:0000313" key="3">
    <source>
        <dbReference type="Proteomes" id="UP000011518"/>
    </source>
</evidence>
<proteinExistence type="predicted"/>
<name>L9L1W4_TUPCH</name>
<evidence type="ECO:0000313" key="2">
    <source>
        <dbReference type="EMBL" id="ELW67382.1"/>
    </source>
</evidence>
<organism evidence="2 3">
    <name type="scientific">Tupaia chinensis</name>
    <name type="common">Chinese tree shrew</name>
    <name type="synonym">Tupaia belangeri chinensis</name>
    <dbReference type="NCBI Taxonomy" id="246437"/>
    <lineage>
        <taxon>Eukaryota</taxon>
        <taxon>Metazoa</taxon>
        <taxon>Chordata</taxon>
        <taxon>Craniata</taxon>
        <taxon>Vertebrata</taxon>
        <taxon>Euteleostomi</taxon>
        <taxon>Mammalia</taxon>
        <taxon>Eutheria</taxon>
        <taxon>Euarchontoglires</taxon>
        <taxon>Scandentia</taxon>
        <taxon>Tupaiidae</taxon>
        <taxon>Tupaia</taxon>
    </lineage>
</organism>
<dbReference type="GO" id="GO:0006355">
    <property type="term" value="P:regulation of DNA-templated transcription"/>
    <property type="evidence" value="ECO:0007669"/>
    <property type="project" value="InterPro"/>
</dbReference>
<dbReference type="SUPFAM" id="SSF109640">
    <property type="entry name" value="KRAB domain (Kruppel-associated box)"/>
    <property type="match status" value="1"/>
</dbReference>
<dbReference type="InterPro" id="IPR036051">
    <property type="entry name" value="KRAB_dom_sf"/>
</dbReference>
<accession>L9L1W4</accession>
<dbReference type="Gene3D" id="6.10.140.140">
    <property type="match status" value="1"/>
</dbReference>